<dbReference type="AlphaFoldDB" id="A0A814P7J7"/>
<dbReference type="SUPFAM" id="SSF50978">
    <property type="entry name" value="WD40 repeat-like"/>
    <property type="match status" value="1"/>
</dbReference>
<dbReference type="InterPro" id="IPR015943">
    <property type="entry name" value="WD40/YVTN_repeat-like_dom_sf"/>
</dbReference>
<reference evidence="2" key="1">
    <citation type="submission" date="2021-02" db="EMBL/GenBank/DDBJ databases">
        <authorList>
            <person name="Nowell W R."/>
        </authorList>
    </citation>
    <scope>NUCLEOTIDE SEQUENCE</scope>
    <source>
        <strain evidence="2">Ploen Becks lab</strain>
    </source>
</reference>
<evidence type="ECO:0000259" key="1">
    <source>
        <dbReference type="Pfam" id="PF20770"/>
    </source>
</evidence>
<dbReference type="GO" id="GO:0004535">
    <property type="term" value="F:poly(A)-specific ribonuclease activity"/>
    <property type="evidence" value="ECO:0007669"/>
    <property type="project" value="TreeGrafter"/>
</dbReference>
<accession>A0A814P7J7</accession>
<sequence length="465" mass="52708">MDINADGSYQPLNDFIEIQTIYDSNFECSITTSCFDDTQELFWTGNSEGRVTSYYSTGLSKYTSFAVKSGHNCDIKQILPLGTNEIFVLTSDALSNYSKLGVNNYKHKEVSFQNLQCIFLNQQQRFFLGGFNDFIYDFDIERLRILRQLSISDEQPDCILIKSSTPDQISKNGILFTGSSNGKIILRDSFTLKSIHKFQPHSGSLSDFDIQGNNLVSCGFSMTRTGNLCVDRFLMVYDLRMMRSMSPIQMVIEPLFLHFMPNFSSLVAVASQSGCFQLIDPTHMANQSPFYQAQCLPGLATTFSKSNNSQFFAFGHSTGSIHLFSNSDNALFNDFSESTFFVEPPEINADSFIDINHEMAPISSIPVPITNQEPISVWHTKDTDSKYRPTPLINSELTDNARVIHNIMSVPNKFDLKRNQIFNQSYEEHLKKLEEISRTTSICLQDLCQELNQNNSESINEQNSE</sequence>
<keyword evidence="3" id="KW-1185">Reference proteome</keyword>
<dbReference type="PANTHER" id="PTHR15728">
    <property type="entry name" value="DEADENYLATION COMPLEX CATALYTIC SUBUNIT PAN2"/>
    <property type="match status" value="1"/>
</dbReference>
<dbReference type="EMBL" id="CAJNOC010007740">
    <property type="protein sequence ID" value="CAF1104048.1"/>
    <property type="molecule type" value="Genomic_DNA"/>
</dbReference>
<gene>
    <name evidence="2" type="ORF">OXX778_LOCUS21298</name>
</gene>
<dbReference type="Proteomes" id="UP000663879">
    <property type="component" value="Unassembled WGS sequence"/>
</dbReference>
<organism evidence="2 3">
    <name type="scientific">Brachionus calyciflorus</name>
    <dbReference type="NCBI Taxonomy" id="104777"/>
    <lineage>
        <taxon>Eukaryota</taxon>
        <taxon>Metazoa</taxon>
        <taxon>Spiralia</taxon>
        <taxon>Gnathifera</taxon>
        <taxon>Rotifera</taxon>
        <taxon>Eurotatoria</taxon>
        <taxon>Monogononta</taxon>
        <taxon>Pseudotrocha</taxon>
        <taxon>Ploima</taxon>
        <taxon>Brachionidae</taxon>
        <taxon>Brachionus</taxon>
    </lineage>
</organism>
<feature type="domain" description="PAN2-PAN3 deadenylation complex catalytic subunit PAN2 N-terminal" evidence="1">
    <location>
        <begin position="29"/>
        <end position="324"/>
    </location>
</feature>
<evidence type="ECO:0000313" key="2">
    <source>
        <dbReference type="EMBL" id="CAF1104048.1"/>
    </source>
</evidence>
<dbReference type="GO" id="GO:0031251">
    <property type="term" value="C:PAN complex"/>
    <property type="evidence" value="ECO:0007669"/>
    <property type="project" value="TreeGrafter"/>
</dbReference>
<dbReference type="PANTHER" id="PTHR15728:SF0">
    <property type="entry name" value="PAN2-PAN3 DEADENYLATION COMPLEX CATALYTIC SUBUNIT PAN2"/>
    <property type="match status" value="1"/>
</dbReference>
<dbReference type="InterPro" id="IPR036322">
    <property type="entry name" value="WD40_repeat_dom_sf"/>
</dbReference>
<comment type="caution">
    <text evidence="2">The sequence shown here is derived from an EMBL/GenBank/DDBJ whole genome shotgun (WGS) entry which is preliminary data.</text>
</comment>
<dbReference type="GO" id="GO:0000289">
    <property type="term" value="P:nuclear-transcribed mRNA poly(A) tail shortening"/>
    <property type="evidence" value="ECO:0007669"/>
    <property type="project" value="TreeGrafter"/>
</dbReference>
<dbReference type="GO" id="GO:0000932">
    <property type="term" value="C:P-body"/>
    <property type="evidence" value="ECO:0007669"/>
    <property type="project" value="TreeGrafter"/>
</dbReference>
<dbReference type="Pfam" id="PF20770">
    <property type="entry name" value="PAN2_N"/>
    <property type="match status" value="1"/>
</dbReference>
<dbReference type="OrthoDB" id="16516at2759"/>
<dbReference type="Gene3D" id="2.130.10.10">
    <property type="entry name" value="YVTN repeat-like/Quinoprotein amine dehydrogenase"/>
    <property type="match status" value="1"/>
</dbReference>
<proteinExistence type="predicted"/>
<protein>
    <recommendedName>
        <fullName evidence="1">PAN2-PAN3 deadenylation complex catalytic subunit PAN2 N-terminal domain-containing protein</fullName>
    </recommendedName>
</protein>
<evidence type="ECO:0000313" key="3">
    <source>
        <dbReference type="Proteomes" id="UP000663879"/>
    </source>
</evidence>
<dbReference type="InterPro" id="IPR048841">
    <property type="entry name" value="PAN2_N"/>
</dbReference>
<dbReference type="InterPro" id="IPR050785">
    <property type="entry name" value="PAN2-PAN3_catalytic_subunit"/>
</dbReference>
<name>A0A814P7J7_9BILA</name>